<sequence>MRGSRALHGCLGRKLPGEKDKTRGIVLKQNILIEVHASQVYTRTMFEKFGEALYECGRMISWKSGHTWSTLLGTSSFSQRKNGARMSL</sequence>
<dbReference type="Gramene" id="AET6Gv20131100.8">
    <property type="protein sequence ID" value="AET6Gv20131100.8"/>
    <property type="gene ID" value="AET6Gv20131100"/>
</dbReference>
<organism evidence="1 2">
    <name type="scientific">Aegilops tauschii subsp. strangulata</name>
    <name type="common">Goatgrass</name>
    <dbReference type="NCBI Taxonomy" id="200361"/>
    <lineage>
        <taxon>Eukaryota</taxon>
        <taxon>Viridiplantae</taxon>
        <taxon>Streptophyta</taxon>
        <taxon>Embryophyta</taxon>
        <taxon>Tracheophyta</taxon>
        <taxon>Spermatophyta</taxon>
        <taxon>Magnoliopsida</taxon>
        <taxon>Liliopsida</taxon>
        <taxon>Poales</taxon>
        <taxon>Poaceae</taxon>
        <taxon>BOP clade</taxon>
        <taxon>Pooideae</taxon>
        <taxon>Triticodae</taxon>
        <taxon>Triticeae</taxon>
        <taxon>Triticinae</taxon>
        <taxon>Aegilops</taxon>
    </lineage>
</organism>
<reference evidence="2" key="2">
    <citation type="journal article" date="2017" name="Nat. Plants">
        <title>The Aegilops tauschii genome reveals multiple impacts of transposons.</title>
        <authorList>
            <person name="Zhao G."/>
            <person name="Zou C."/>
            <person name="Li K."/>
            <person name="Wang K."/>
            <person name="Li T."/>
            <person name="Gao L."/>
            <person name="Zhang X."/>
            <person name="Wang H."/>
            <person name="Yang Z."/>
            <person name="Liu X."/>
            <person name="Jiang W."/>
            <person name="Mao L."/>
            <person name="Kong X."/>
            <person name="Jiao Y."/>
            <person name="Jia J."/>
        </authorList>
    </citation>
    <scope>NUCLEOTIDE SEQUENCE [LARGE SCALE GENOMIC DNA]</scope>
    <source>
        <strain evidence="2">cv. AL8/78</strain>
    </source>
</reference>
<accession>A0A453MX55</accession>
<dbReference type="EnsemblPlants" id="AET6Gv20131100.8">
    <property type="protein sequence ID" value="AET6Gv20131100.8"/>
    <property type="gene ID" value="AET6Gv20131100"/>
</dbReference>
<evidence type="ECO:0000313" key="2">
    <source>
        <dbReference type="Proteomes" id="UP000015105"/>
    </source>
</evidence>
<dbReference type="AlphaFoldDB" id="A0A453MX55"/>
<reference evidence="2" key="1">
    <citation type="journal article" date="2014" name="Science">
        <title>Ancient hybridizations among the ancestral genomes of bread wheat.</title>
        <authorList>
            <consortium name="International Wheat Genome Sequencing Consortium,"/>
            <person name="Marcussen T."/>
            <person name="Sandve S.R."/>
            <person name="Heier L."/>
            <person name="Spannagl M."/>
            <person name="Pfeifer M."/>
            <person name="Jakobsen K.S."/>
            <person name="Wulff B.B."/>
            <person name="Steuernagel B."/>
            <person name="Mayer K.F."/>
            <person name="Olsen O.A."/>
        </authorList>
    </citation>
    <scope>NUCLEOTIDE SEQUENCE [LARGE SCALE GENOMIC DNA]</scope>
    <source>
        <strain evidence="2">cv. AL8/78</strain>
    </source>
</reference>
<proteinExistence type="predicted"/>
<keyword evidence="2" id="KW-1185">Reference proteome</keyword>
<dbReference type="Proteomes" id="UP000015105">
    <property type="component" value="Chromosome 6D"/>
</dbReference>
<name>A0A453MX55_AEGTS</name>
<evidence type="ECO:0000313" key="1">
    <source>
        <dbReference type="EnsemblPlants" id="AET6Gv20131100.8"/>
    </source>
</evidence>
<reference evidence="1" key="4">
    <citation type="submission" date="2019-03" db="UniProtKB">
        <authorList>
            <consortium name="EnsemblPlants"/>
        </authorList>
    </citation>
    <scope>IDENTIFICATION</scope>
</reference>
<reference evidence="1" key="3">
    <citation type="journal article" date="2017" name="Nature">
        <title>Genome sequence of the progenitor of the wheat D genome Aegilops tauschii.</title>
        <authorList>
            <person name="Luo M.C."/>
            <person name="Gu Y.Q."/>
            <person name="Puiu D."/>
            <person name="Wang H."/>
            <person name="Twardziok S.O."/>
            <person name="Deal K.R."/>
            <person name="Huo N."/>
            <person name="Zhu T."/>
            <person name="Wang L."/>
            <person name="Wang Y."/>
            <person name="McGuire P.E."/>
            <person name="Liu S."/>
            <person name="Long H."/>
            <person name="Ramasamy R.K."/>
            <person name="Rodriguez J.C."/>
            <person name="Van S.L."/>
            <person name="Yuan L."/>
            <person name="Wang Z."/>
            <person name="Xia Z."/>
            <person name="Xiao L."/>
            <person name="Anderson O.D."/>
            <person name="Ouyang S."/>
            <person name="Liang Y."/>
            <person name="Zimin A.V."/>
            <person name="Pertea G."/>
            <person name="Qi P."/>
            <person name="Bennetzen J.L."/>
            <person name="Dai X."/>
            <person name="Dawson M.W."/>
            <person name="Muller H.G."/>
            <person name="Kugler K."/>
            <person name="Rivarola-Duarte L."/>
            <person name="Spannagl M."/>
            <person name="Mayer K.F.X."/>
            <person name="Lu F.H."/>
            <person name="Bevan M.W."/>
            <person name="Leroy P."/>
            <person name="Li P."/>
            <person name="You F.M."/>
            <person name="Sun Q."/>
            <person name="Liu Z."/>
            <person name="Lyons E."/>
            <person name="Wicker T."/>
            <person name="Salzberg S.L."/>
            <person name="Devos K.M."/>
            <person name="Dvorak J."/>
        </authorList>
    </citation>
    <scope>NUCLEOTIDE SEQUENCE [LARGE SCALE GENOMIC DNA]</scope>
    <source>
        <strain evidence="1">cv. AL8/78</strain>
    </source>
</reference>
<protein>
    <submittedName>
        <fullName evidence="1">Uncharacterized protein</fullName>
    </submittedName>
</protein>
<reference evidence="1" key="5">
    <citation type="journal article" date="2021" name="G3 (Bethesda)">
        <title>Aegilops tauschii genome assembly Aet v5.0 features greater sequence contiguity and improved annotation.</title>
        <authorList>
            <person name="Wang L."/>
            <person name="Zhu T."/>
            <person name="Rodriguez J.C."/>
            <person name="Deal K.R."/>
            <person name="Dubcovsky J."/>
            <person name="McGuire P.E."/>
            <person name="Lux T."/>
            <person name="Spannagl M."/>
            <person name="Mayer K.F.X."/>
            <person name="Baldrich P."/>
            <person name="Meyers B.C."/>
            <person name="Huo N."/>
            <person name="Gu Y.Q."/>
            <person name="Zhou H."/>
            <person name="Devos K.M."/>
            <person name="Bennetzen J.L."/>
            <person name="Unver T."/>
            <person name="Budak H."/>
            <person name="Gulick P.J."/>
            <person name="Galiba G."/>
            <person name="Kalapos B."/>
            <person name="Nelson D.R."/>
            <person name="Li P."/>
            <person name="You F.M."/>
            <person name="Luo M.C."/>
            <person name="Dvorak J."/>
        </authorList>
    </citation>
    <scope>NUCLEOTIDE SEQUENCE [LARGE SCALE GENOMIC DNA]</scope>
    <source>
        <strain evidence="1">cv. AL8/78</strain>
    </source>
</reference>